<name>A0AAE3HBY9_9EURY</name>
<dbReference type="GO" id="GO:0005829">
    <property type="term" value="C:cytosol"/>
    <property type="evidence" value="ECO:0007669"/>
    <property type="project" value="TreeGrafter"/>
</dbReference>
<dbReference type="InterPro" id="IPR050795">
    <property type="entry name" value="Asn_Synthetase"/>
</dbReference>
<feature type="domain" description="Glutamine amidotransferase type-2" evidence="4">
    <location>
        <begin position="2"/>
        <end position="217"/>
    </location>
</feature>
<dbReference type="NCBIfam" id="TIGR03679">
    <property type="entry name" value="arCOG00187"/>
    <property type="match status" value="1"/>
</dbReference>
<dbReference type="InterPro" id="IPR022427">
    <property type="entry name" value="MJ0570_ATP-bd"/>
</dbReference>
<dbReference type="CDD" id="cd01991">
    <property type="entry name" value="Asn_synthase_B_C"/>
    <property type="match status" value="1"/>
</dbReference>
<dbReference type="InterPro" id="IPR017932">
    <property type="entry name" value="GATase_2_dom"/>
</dbReference>
<dbReference type="SUPFAM" id="SSF56235">
    <property type="entry name" value="N-terminal nucleophile aminohydrolases (Ntn hydrolases)"/>
    <property type="match status" value="1"/>
</dbReference>
<dbReference type="NCBIfam" id="TIGR00290">
    <property type="entry name" value="MJ0570_dom"/>
    <property type="match status" value="1"/>
</dbReference>
<reference evidence="5 6" key="1">
    <citation type="journal article" date="2011" name="Appl. Environ. Microbiol.">
        <title>Methanogenic archaea isolated from Taiwan's Chelungpu fault.</title>
        <authorList>
            <person name="Wu S.Y."/>
            <person name="Lai M.C."/>
        </authorList>
    </citation>
    <scope>NUCLEOTIDE SEQUENCE [LARGE SCALE GENOMIC DNA]</scope>
    <source>
        <strain evidence="5 6">St545Mb</strain>
    </source>
</reference>
<dbReference type="PANTHER" id="PTHR11772">
    <property type="entry name" value="ASPARAGINE SYNTHETASE"/>
    <property type="match status" value="1"/>
</dbReference>
<dbReference type="Pfam" id="PF00733">
    <property type="entry name" value="Asn_synthase"/>
    <property type="match status" value="2"/>
</dbReference>
<dbReference type="CDD" id="cd01994">
    <property type="entry name" value="AANH_PF0828-like"/>
    <property type="match status" value="1"/>
</dbReference>
<dbReference type="SUPFAM" id="SSF52402">
    <property type="entry name" value="Adenine nucleotide alpha hydrolases-like"/>
    <property type="match status" value="2"/>
</dbReference>
<gene>
    <name evidence="5" type="ORF">PV02_09405</name>
</gene>
<keyword evidence="3 5" id="KW-0067">ATP-binding</keyword>
<dbReference type="Proteomes" id="UP001206983">
    <property type="component" value="Unassembled WGS sequence"/>
</dbReference>
<dbReference type="InterPro" id="IPR029055">
    <property type="entry name" value="Ntn_hydrolases_N"/>
</dbReference>
<dbReference type="PROSITE" id="PS51278">
    <property type="entry name" value="GATASE_TYPE_2"/>
    <property type="match status" value="1"/>
</dbReference>
<dbReference type="EMBL" id="JTEO01000005">
    <property type="protein sequence ID" value="MCQ6963329.1"/>
    <property type="molecule type" value="Genomic_DNA"/>
</dbReference>
<evidence type="ECO:0000256" key="3">
    <source>
        <dbReference type="ARBA" id="ARBA00022840"/>
    </source>
</evidence>
<evidence type="ECO:0000313" key="6">
    <source>
        <dbReference type="Proteomes" id="UP001206983"/>
    </source>
</evidence>
<organism evidence="5 6">
    <name type="scientific">Methanolobus chelungpuianus</name>
    <dbReference type="NCBI Taxonomy" id="502115"/>
    <lineage>
        <taxon>Archaea</taxon>
        <taxon>Methanobacteriati</taxon>
        <taxon>Methanobacteriota</taxon>
        <taxon>Stenosarchaea group</taxon>
        <taxon>Methanomicrobia</taxon>
        <taxon>Methanosarcinales</taxon>
        <taxon>Methanosarcinaceae</taxon>
        <taxon>Methanolobus</taxon>
    </lineage>
</organism>
<keyword evidence="2" id="KW-0547">Nucleotide-binding</keyword>
<dbReference type="InterPro" id="IPR014729">
    <property type="entry name" value="Rossmann-like_a/b/a_fold"/>
</dbReference>
<dbReference type="GO" id="GO:0004066">
    <property type="term" value="F:asparagine synthase (glutamine-hydrolyzing) activity"/>
    <property type="evidence" value="ECO:0007669"/>
    <property type="project" value="InterPro"/>
</dbReference>
<sequence length="738" mass="83782">MCGITGFFNIENSLELALRALETMRNRGLDCIGICGAGWLEHATDTESLKFQQGSELNVLGHRLHSMVNFVRQPIAYRGRLVANCELYNWKELGEKYGIEAENDADMLIKLIELKWRELERARDTGSPDPSVDHDIPETDVLRMLDELLAEVTGVYAFAYWLGDRIYIARDILGIKPLWYSTSGGFAFASEKKALVPTGRTDIKELNPREIFGYDLQNDTVTTFNRSFFSIQPEHTQPVENIKVDFRSLLENAVSVRFPDERFGILFSGGLDSTVIAYLCKTLGKKPGIDFTCYTAGLSEVQLPPDVEYAQRMAQELGLDLKVKRIGLEEVEEYLRQVVPLVEDTNVPKVGVALTMYAACVAAREDGIRVMFSGSGADELLAGYDRHKRSAEINRDCYADILKIYERNTYRDDVVSMNNNIELRVPYLDKRLVDYCLKIPAGYKMRADTNKWILRETAMDLGLPEELSLRKKQAAQYGSRFDKAIGKLAKRAGAGTKTEYLKQFYDRHNLKLGVLFSSGKDSNYAMHIMQEQNYSIECLITIKSQNPDSYMFHTPNISLANLQAEAMGIPLIEETTRGEKETELEDMKNAILRAKKEFGIEGIVTGALYSNYQRERIEKVCDELGLKVFSPLWHIDQEKEMRQLLSIGFDFIFSSVAAYGLDKSWVGRRIEERDVDRLVRLNQKIGLNVAGEGGEFESFVLDGPMYNKRIEVRAMEVIELDEYTAKVNITDAVLVDKD</sequence>
<dbReference type="PANTHER" id="PTHR11772:SF2">
    <property type="entry name" value="ASPARAGINE SYNTHETASE [GLUTAMINE-HYDROLYZING]"/>
    <property type="match status" value="1"/>
</dbReference>
<evidence type="ECO:0000256" key="1">
    <source>
        <dbReference type="ARBA" id="ARBA00022598"/>
    </source>
</evidence>
<dbReference type="Gene3D" id="3.90.1490.10">
    <property type="entry name" value="putative n-type atp pyrophosphatase, domain 2"/>
    <property type="match status" value="1"/>
</dbReference>
<evidence type="ECO:0000259" key="4">
    <source>
        <dbReference type="PROSITE" id="PS51278"/>
    </source>
</evidence>
<comment type="caution">
    <text evidence="5">The sequence shown here is derived from an EMBL/GenBank/DDBJ whole genome shotgun (WGS) entry which is preliminary data.</text>
</comment>
<evidence type="ECO:0000256" key="2">
    <source>
        <dbReference type="ARBA" id="ARBA00022741"/>
    </source>
</evidence>
<dbReference type="Pfam" id="PF13537">
    <property type="entry name" value="GATase_7"/>
    <property type="match status" value="1"/>
</dbReference>
<dbReference type="InterPro" id="IPR001962">
    <property type="entry name" value="Asn_synthase"/>
</dbReference>
<dbReference type="GO" id="GO:0005524">
    <property type="term" value="F:ATP binding"/>
    <property type="evidence" value="ECO:0007669"/>
    <property type="project" value="UniProtKB-KW"/>
</dbReference>
<keyword evidence="6" id="KW-1185">Reference proteome</keyword>
<accession>A0AAE3HBY9</accession>
<proteinExistence type="predicted"/>
<evidence type="ECO:0000313" key="5">
    <source>
        <dbReference type="EMBL" id="MCQ6963329.1"/>
    </source>
</evidence>
<dbReference type="Pfam" id="PF01902">
    <property type="entry name" value="Diphthami_syn_2"/>
    <property type="match status" value="1"/>
</dbReference>
<dbReference type="GO" id="GO:0006529">
    <property type="term" value="P:asparagine biosynthetic process"/>
    <property type="evidence" value="ECO:0007669"/>
    <property type="project" value="InterPro"/>
</dbReference>
<protein>
    <submittedName>
        <fullName evidence="5">ATP-binding protein</fullName>
    </submittedName>
</protein>
<dbReference type="AlphaFoldDB" id="A0AAE3HBY9"/>
<keyword evidence="1" id="KW-0436">Ligase</keyword>
<dbReference type="CDD" id="cd00352">
    <property type="entry name" value="Gn_AT_II"/>
    <property type="match status" value="1"/>
</dbReference>
<dbReference type="Gene3D" id="3.40.50.620">
    <property type="entry name" value="HUPs"/>
    <property type="match status" value="2"/>
</dbReference>
<dbReference type="InterPro" id="IPR002761">
    <property type="entry name" value="Diphthami_syn_dom"/>
</dbReference>
<dbReference type="Gene3D" id="3.60.20.10">
    <property type="entry name" value="Glutamine Phosphoribosylpyrophosphate, subunit 1, domain 1"/>
    <property type="match status" value="1"/>
</dbReference>
<dbReference type="RefSeq" id="WP_256623176.1">
    <property type="nucleotide sequence ID" value="NZ_JTEO01000005.1"/>
</dbReference>